<dbReference type="PANTHER" id="PTHR43002">
    <property type="entry name" value="GLYCOGEN DEBRANCHING ENZYME"/>
    <property type="match status" value="1"/>
</dbReference>
<dbReference type="SUPFAM" id="SSF81296">
    <property type="entry name" value="E set domains"/>
    <property type="match status" value="1"/>
</dbReference>
<comment type="similarity">
    <text evidence="1">Belongs to the glycosyl hydrolase 13 family.</text>
</comment>
<evidence type="ECO:0000313" key="6">
    <source>
        <dbReference type="EMBL" id="GAA4173807.1"/>
    </source>
</evidence>
<dbReference type="InterPro" id="IPR011837">
    <property type="entry name" value="Glycogen_debranch_GlgX"/>
</dbReference>
<feature type="domain" description="Glycosyl hydrolase family 13 catalytic" evidence="5">
    <location>
        <begin position="159"/>
        <end position="565"/>
    </location>
</feature>
<name>A0ABP7ZYU4_9MICO</name>
<reference evidence="7" key="1">
    <citation type="journal article" date="2019" name="Int. J. Syst. Evol. Microbiol.">
        <title>The Global Catalogue of Microorganisms (GCM) 10K type strain sequencing project: providing services to taxonomists for standard genome sequencing and annotation.</title>
        <authorList>
            <consortium name="The Broad Institute Genomics Platform"/>
            <consortium name="The Broad Institute Genome Sequencing Center for Infectious Disease"/>
            <person name="Wu L."/>
            <person name="Ma J."/>
        </authorList>
    </citation>
    <scope>NUCLEOTIDE SEQUENCE [LARGE SCALE GENOMIC DNA]</scope>
    <source>
        <strain evidence="7">JCM 17591</strain>
    </source>
</reference>
<dbReference type="SUPFAM" id="SSF51011">
    <property type="entry name" value="Glycosyl hydrolase domain"/>
    <property type="match status" value="1"/>
</dbReference>
<feature type="region of interest" description="Disordered" evidence="4">
    <location>
        <begin position="464"/>
        <end position="494"/>
    </location>
</feature>
<dbReference type="InterPro" id="IPR004193">
    <property type="entry name" value="Glyco_hydro_13_N"/>
</dbReference>
<dbReference type="InterPro" id="IPR044505">
    <property type="entry name" value="GlgX_Isoamylase_N_E_set"/>
</dbReference>
<dbReference type="SUPFAM" id="SSF51445">
    <property type="entry name" value="(Trans)glycosidases"/>
    <property type="match status" value="1"/>
</dbReference>
<accession>A0ABP7ZYU4</accession>
<evidence type="ECO:0000256" key="4">
    <source>
        <dbReference type="SAM" id="MobiDB-lite"/>
    </source>
</evidence>
<keyword evidence="7" id="KW-1185">Reference proteome</keyword>
<evidence type="ECO:0000256" key="3">
    <source>
        <dbReference type="ARBA" id="ARBA00023295"/>
    </source>
</evidence>
<comment type="caution">
    <text evidence="6">The sequence shown here is derived from an EMBL/GenBank/DDBJ whole genome shotgun (WGS) entry which is preliminary data.</text>
</comment>
<evidence type="ECO:0000256" key="2">
    <source>
        <dbReference type="ARBA" id="ARBA00022801"/>
    </source>
</evidence>
<dbReference type="InterPro" id="IPR006047">
    <property type="entry name" value="GH13_cat_dom"/>
</dbReference>
<dbReference type="SMART" id="SM00642">
    <property type="entry name" value="Aamy"/>
    <property type="match status" value="1"/>
</dbReference>
<dbReference type="InterPro" id="IPR013783">
    <property type="entry name" value="Ig-like_fold"/>
</dbReference>
<dbReference type="InterPro" id="IPR017853">
    <property type="entry name" value="GH"/>
</dbReference>
<dbReference type="InterPro" id="IPR013780">
    <property type="entry name" value="Glyco_hydro_b"/>
</dbReference>
<dbReference type="InterPro" id="IPR014756">
    <property type="entry name" value="Ig_E-set"/>
</dbReference>
<sequence>MGATRRTAPYPLGVRLIADGAEVAVYSETAERVFVCVFDDGKETRTELDDRTGHVFHGFVPGMRPGTRYGLRVAGPWDPAAGLRFNEAKVLLDPYATATTGSYEWGQALFSHDLSDVFQRDDTDGAGSAVLGVVTDPRSFDWGDDRPPRTPLAETVVYEMHVKGFTKTMPGVPDELRGTYAGLAHPAAIDYLRELGVTAVELLPVHRFVHDSHLLDKGLTNYWGYNTLAFLAPHPDYAAAADPLEQVDEFRAMVAALHRAGIEVILDVVYNHTAEGNERGPTLSLKGIDNPSYYRLVDDDAAHYYDTTGTGNSLNVGHPAALALIMDSLRYWVTEMHVDGFRFDLATTLTRQAGDADVHSAFLTLIHQDPTLAPVKMIAEPWDLAGYQVGGFPADWSEWNGRFRDDVRDFWRGEAGMLGTFAQRVLGSPDVYEASRRSPLSSVNFVTAHDGFTLADLTSYEHKHNEANGEGGADGESDNRSANYGVEGPSDDPAVVEVRTRQRKNFLATVLLSAGVPMVLGGDERGRTQRGNNNAYCQDNEISWFDWEHGDGELQAFTRQLIALRLAEPALRPDWYRYATDSGSPRTVDIRRADARRFTEHDWHEPAHRAAVFVLGHTGFDTFAFLVNAAENGVEFALPRPRRKAWQLELSSDAGLTGGIGRRLTLAPRSMALLRSPR</sequence>
<keyword evidence="2" id="KW-0378">Hydrolase</keyword>
<organism evidence="6 7">
    <name type="scientific">Gryllotalpicola koreensis</name>
    <dbReference type="NCBI Taxonomy" id="993086"/>
    <lineage>
        <taxon>Bacteria</taxon>
        <taxon>Bacillati</taxon>
        <taxon>Actinomycetota</taxon>
        <taxon>Actinomycetes</taxon>
        <taxon>Micrococcales</taxon>
        <taxon>Microbacteriaceae</taxon>
        <taxon>Gryllotalpicola</taxon>
    </lineage>
</organism>
<dbReference type="EMBL" id="BAABBW010000002">
    <property type="protein sequence ID" value="GAA4173807.1"/>
    <property type="molecule type" value="Genomic_DNA"/>
</dbReference>
<proteinExistence type="inferred from homology"/>
<dbReference type="Gene3D" id="3.20.20.80">
    <property type="entry name" value="Glycosidases"/>
    <property type="match status" value="1"/>
</dbReference>
<dbReference type="Gene3D" id="2.60.40.1180">
    <property type="entry name" value="Golgi alpha-mannosidase II"/>
    <property type="match status" value="1"/>
</dbReference>
<dbReference type="RefSeq" id="WP_344753256.1">
    <property type="nucleotide sequence ID" value="NZ_BAABBW010000002.1"/>
</dbReference>
<evidence type="ECO:0000259" key="5">
    <source>
        <dbReference type="SMART" id="SM00642"/>
    </source>
</evidence>
<evidence type="ECO:0000256" key="1">
    <source>
        <dbReference type="ARBA" id="ARBA00008061"/>
    </source>
</evidence>
<keyword evidence="3" id="KW-0326">Glycosidase</keyword>
<dbReference type="CDD" id="cd02856">
    <property type="entry name" value="E_set_GDE_Isoamylase_N"/>
    <property type="match status" value="1"/>
</dbReference>
<dbReference type="Pfam" id="PF00128">
    <property type="entry name" value="Alpha-amylase"/>
    <property type="match status" value="1"/>
</dbReference>
<gene>
    <name evidence="6" type="primary">glgX_2</name>
    <name evidence="6" type="ORF">GCM10022287_16740</name>
</gene>
<dbReference type="Pfam" id="PF02922">
    <property type="entry name" value="CBM_48"/>
    <property type="match status" value="1"/>
</dbReference>
<protein>
    <submittedName>
        <fullName evidence="6">Glycogen debranching protein GlgX</fullName>
    </submittedName>
</protein>
<dbReference type="Gene3D" id="2.60.40.10">
    <property type="entry name" value="Immunoglobulins"/>
    <property type="match status" value="1"/>
</dbReference>
<evidence type="ECO:0000313" key="7">
    <source>
        <dbReference type="Proteomes" id="UP001501079"/>
    </source>
</evidence>
<dbReference type="CDD" id="cd11326">
    <property type="entry name" value="AmyAc_Glg_debranch"/>
    <property type="match status" value="1"/>
</dbReference>
<dbReference type="Proteomes" id="UP001501079">
    <property type="component" value="Unassembled WGS sequence"/>
</dbReference>
<dbReference type="NCBIfam" id="TIGR02100">
    <property type="entry name" value="glgX_debranch"/>
    <property type="match status" value="1"/>
</dbReference>